<evidence type="ECO:0000313" key="1">
    <source>
        <dbReference type="EMBL" id="MBB4699295.1"/>
    </source>
</evidence>
<sequence length="142" mass="16034">MSRSGSQELRLFIRDLGKLPPAIRQELRPRLRTIGQSALAAVRARASWSRRIPAATRLSVSLSKTRPGVSIVVNKTKAPHARPYENAGQPGTFRHPVFGNRDRWVSQAARPFLWPAARPHFERVDEQIGQAVDEVARRHGFR</sequence>
<accession>A0A7W7G8A3</accession>
<dbReference type="EMBL" id="JACHND010000001">
    <property type="protein sequence ID" value="MBB4699295.1"/>
    <property type="molecule type" value="Genomic_DNA"/>
</dbReference>
<organism evidence="1 2">
    <name type="scientific">Sphaerisporangium siamense</name>
    <dbReference type="NCBI Taxonomy" id="795645"/>
    <lineage>
        <taxon>Bacteria</taxon>
        <taxon>Bacillati</taxon>
        <taxon>Actinomycetota</taxon>
        <taxon>Actinomycetes</taxon>
        <taxon>Streptosporangiales</taxon>
        <taxon>Streptosporangiaceae</taxon>
        <taxon>Sphaerisporangium</taxon>
    </lineage>
</organism>
<gene>
    <name evidence="1" type="ORF">BJ982_000839</name>
</gene>
<dbReference type="Proteomes" id="UP000542210">
    <property type="component" value="Unassembled WGS sequence"/>
</dbReference>
<evidence type="ECO:0000313" key="2">
    <source>
        <dbReference type="Proteomes" id="UP000542210"/>
    </source>
</evidence>
<name>A0A7W7G8A3_9ACTN</name>
<dbReference type="AlphaFoldDB" id="A0A7W7G8A3"/>
<keyword evidence="2" id="KW-1185">Reference proteome</keyword>
<proteinExistence type="predicted"/>
<protein>
    <recommendedName>
        <fullName evidence="3">HK97 gp10 family phage protein</fullName>
    </recommendedName>
</protein>
<evidence type="ECO:0008006" key="3">
    <source>
        <dbReference type="Google" id="ProtNLM"/>
    </source>
</evidence>
<comment type="caution">
    <text evidence="1">The sequence shown here is derived from an EMBL/GenBank/DDBJ whole genome shotgun (WGS) entry which is preliminary data.</text>
</comment>
<dbReference type="RefSeq" id="WP_184876720.1">
    <property type="nucleotide sequence ID" value="NZ_BOOV01000052.1"/>
</dbReference>
<reference evidence="1 2" key="1">
    <citation type="submission" date="2020-08" db="EMBL/GenBank/DDBJ databases">
        <title>Sequencing the genomes of 1000 actinobacteria strains.</title>
        <authorList>
            <person name="Klenk H.-P."/>
        </authorList>
    </citation>
    <scope>NUCLEOTIDE SEQUENCE [LARGE SCALE GENOMIC DNA]</scope>
    <source>
        <strain evidence="1 2">DSM 45784</strain>
    </source>
</reference>